<organism evidence="1 2">
    <name type="scientific">Bosea massiliensis</name>
    <dbReference type="NCBI Taxonomy" id="151419"/>
    <lineage>
        <taxon>Bacteria</taxon>
        <taxon>Pseudomonadati</taxon>
        <taxon>Pseudomonadota</taxon>
        <taxon>Alphaproteobacteria</taxon>
        <taxon>Hyphomicrobiales</taxon>
        <taxon>Boseaceae</taxon>
        <taxon>Bosea</taxon>
    </lineage>
</organism>
<keyword evidence="2" id="KW-1185">Reference proteome</keyword>
<name>A0ABW0P2Y7_9HYPH</name>
<accession>A0ABW0P2Y7</accession>
<gene>
    <name evidence="1" type="ORF">ACFPN9_17730</name>
</gene>
<evidence type="ECO:0000313" key="1">
    <source>
        <dbReference type="EMBL" id="MFC5507081.1"/>
    </source>
</evidence>
<sequence>MSNFSSAGHPLGTPRVYSHLNATYDEEQFDSAKTGRRFTVSSAENVLLMKHLEADPRIITYATIDLSKATDHRIETTLSPFPLLQFEHMCGRFAVLVAGREHLAQKPVADAVQCIEDQMAAIGRWLLVRDPVWLTRDPRRRTIETICDCRFEFISHGDRLALLRELDRTGALDLCDCAEFVTSSRPVEAVLSLAVHNEIDLDINAPLTLHTVVRPSGQ</sequence>
<dbReference type="Proteomes" id="UP001596060">
    <property type="component" value="Unassembled WGS sequence"/>
</dbReference>
<comment type="caution">
    <text evidence="1">The sequence shown here is derived from an EMBL/GenBank/DDBJ whole genome shotgun (WGS) entry which is preliminary data.</text>
</comment>
<evidence type="ECO:0000313" key="2">
    <source>
        <dbReference type="Proteomes" id="UP001596060"/>
    </source>
</evidence>
<dbReference type="RefSeq" id="WP_377817360.1">
    <property type="nucleotide sequence ID" value="NZ_JBHSLU010000062.1"/>
</dbReference>
<protein>
    <submittedName>
        <fullName evidence="1">Uncharacterized protein</fullName>
    </submittedName>
</protein>
<dbReference type="EMBL" id="JBHSLU010000062">
    <property type="protein sequence ID" value="MFC5507081.1"/>
    <property type="molecule type" value="Genomic_DNA"/>
</dbReference>
<reference evidence="2" key="1">
    <citation type="journal article" date="2019" name="Int. J. Syst. Evol. Microbiol.">
        <title>The Global Catalogue of Microorganisms (GCM) 10K type strain sequencing project: providing services to taxonomists for standard genome sequencing and annotation.</title>
        <authorList>
            <consortium name="The Broad Institute Genomics Platform"/>
            <consortium name="The Broad Institute Genome Sequencing Center for Infectious Disease"/>
            <person name="Wu L."/>
            <person name="Ma J."/>
        </authorList>
    </citation>
    <scope>NUCLEOTIDE SEQUENCE [LARGE SCALE GENOMIC DNA]</scope>
    <source>
        <strain evidence="2">CCUG 43117</strain>
    </source>
</reference>
<proteinExistence type="predicted"/>